<dbReference type="HOGENOM" id="CLU_867700_0_0_2"/>
<evidence type="ECO:0000313" key="2">
    <source>
        <dbReference type="EMBL" id="CCC41796.1"/>
    </source>
</evidence>
<feature type="compositionally biased region" description="Low complexity" evidence="1">
    <location>
        <begin position="268"/>
        <end position="277"/>
    </location>
</feature>
<dbReference type="AlphaFoldDB" id="G0LFN3"/>
<dbReference type="Pfam" id="PF25256">
    <property type="entry name" value="DUF7857"/>
    <property type="match status" value="1"/>
</dbReference>
<proteinExistence type="predicted"/>
<dbReference type="EMBL" id="FR746099">
    <property type="protein sequence ID" value="CCC41796.1"/>
    <property type="molecule type" value="Genomic_DNA"/>
</dbReference>
<reference evidence="2 3" key="1">
    <citation type="journal article" date="2011" name="PLoS ONE">
        <title>Haloquadratum walsbyi: limited diversity in a global pond.</title>
        <authorList>
            <person name="Dyall-Smith M."/>
            <person name="Pfeiffer F."/>
            <person name="Klee K."/>
            <person name="Palm P."/>
            <person name="Gross K."/>
            <person name="Schuster S.C."/>
            <person name="Rampp M."/>
            <person name="Oesterhelt D."/>
        </authorList>
    </citation>
    <scope>NUCLEOTIDE SEQUENCE [LARGE SCALE GENOMIC DNA]</scope>
    <source>
        <strain evidence="3">DSM 16854 / JCM 12705 / C23</strain>
    </source>
</reference>
<gene>
    <name evidence="2" type="ordered locus">Hqrw_4070</name>
</gene>
<dbReference type="OrthoDB" id="193731at2157"/>
<protein>
    <submittedName>
        <fullName evidence="2">Uncharacterized protein</fullName>
    </submittedName>
</protein>
<evidence type="ECO:0000313" key="3">
    <source>
        <dbReference type="Proteomes" id="UP000007954"/>
    </source>
</evidence>
<dbReference type="RefSeq" id="WP_014557074.1">
    <property type="nucleotide sequence ID" value="NC_017459.1"/>
</dbReference>
<feature type="region of interest" description="Disordered" evidence="1">
    <location>
        <begin position="268"/>
        <end position="320"/>
    </location>
</feature>
<dbReference type="InterPro" id="IPR057179">
    <property type="entry name" value="DUF7857"/>
</dbReference>
<dbReference type="KEGG" id="hwc:Hqrw_4070"/>
<accession>G0LFN3</accession>
<feature type="compositionally biased region" description="Low complexity" evidence="1">
    <location>
        <begin position="133"/>
        <end position="148"/>
    </location>
</feature>
<sequence>MQTSVSTHRAANVILVAVTVYNNTSVDCRVRVQNRLNGPVLPPRQAGIPASGWDAAGYNGHVPAGKRMTIGYACPSDDNDDDDTVPSIDETVSVEAHADSIIDNTSINTSISSPTDAVIRTLGRSRPPIDTIPDSNPISRSSSDSPTDNMAETPGTDRHITSAISASKNKQTSLPPCVDTWLTTIEGRFDQSMGSDQSVSNRTRQTRINMMNTTHAPRASSKPNKQLTEAEYEALEEINTRVDHIITASPHVADQPISALRQIATRTIDTSSSSGTSDMQHMEASVADDSKVTCQSRSDSEKHTNINSAPDRTQSADGSL</sequence>
<name>G0LFN3_HALWC</name>
<organism evidence="2 3">
    <name type="scientific">Haloquadratum walsbyi (strain DSM 16854 / JCM 12705 / C23)</name>
    <dbReference type="NCBI Taxonomy" id="768065"/>
    <lineage>
        <taxon>Archaea</taxon>
        <taxon>Methanobacteriati</taxon>
        <taxon>Methanobacteriota</taxon>
        <taxon>Stenosarchaea group</taxon>
        <taxon>Halobacteria</taxon>
        <taxon>Halobacteriales</taxon>
        <taxon>Haloferacaceae</taxon>
        <taxon>Haloquadratum</taxon>
    </lineage>
</organism>
<feature type="compositionally biased region" description="Polar residues" evidence="1">
    <location>
        <begin position="305"/>
        <end position="320"/>
    </location>
</feature>
<evidence type="ECO:0000256" key="1">
    <source>
        <dbReference type="SAM" id="MobiDB-lite"/>
    </source>
</evidence>
<dbReference type="GeneID" id="12448974"/>
<feature type="region of interest" description="Disordered" evidence="1">
    <location>
        <begin position="123"/>
        <end position="156"/>
    </location>
</feature>
<dbReference type="Proteomes" id="UP000007954">
    <property type="component" value="Chromosome"/>
</dbReference>